<keyword evidence="1" id="KW-0812">Transmembrane</keyword>
<evidence type="ECO:0000256" key="1">
    <source>
        <dbReference type="SAM" id="Phobius"/>
    </source>
</evidence>
<keyword evidence="1" id="KW-1133">Transmembrane helix</keyword>
<sequence length="386" mass="40418">MGQGPNERCGTAPTSHNAAVRAASRRARYVGRAAVAWSVVSTGLAAYWALTGHGFPYASDAVSDVTGPVVGRFGPDAAWVAVVVVGAPAAVLGGVMLRGIRTARPVLIALGVLVAVQLLLLMTSIDLLTLIGYTPYALVSLATRPEVAAAYARTAAETGVAHQLFWLVGGFLWALATLAYARRSGSGCPRCGRREGSESWRSPASAARWGRAAAYLAVVPPVVYAFTRFAWALGFPLGISEEFLREGQELGMWTSGAFLASFGLVGAVLTLGLIQRWGEVFPRWMVGRSGRRVPIALAVVPASVVAVLLTVGGVAMWSGYAEMVGAAVGGSAEDIQPLGVLPTALFPLWGVALGAATLAYYYRRRRACFVCGRGETVPVSAEEHAA</sequence>
<dbReference type="EMBL" id="BAAAPC010000017">
    <property type="protein sequence ID" value="GAA2007437.1"/>
    <property type="molecule type" value="Genomic_DNA"/>
</dbReference>
<reference evidence="2 3" key="1">
    <citation type="journal article" date="2019" name="Int. J. Syst. Evol. Microbiol.">
        <title>The Global Catalogue of Microorganisms (GCM) 10K type strain sequencing project: providing services to taxonomists for standard genome sequencing and annotation.</title>
        <authorList>
            <consortium name="The Broad Institute Genomics Platform"/>
            <consortium name="The Broad Institute Genome Sequencing Center for Infectious Disease"/>
            <person name="Wu L."/>
            <person name="Ma J."/>
        </authorList>
    </citation>
    <scope>NUCLEOTIDE SEQUENCE [LARGE SCALE GENOMIC DNA]</scope>
    <source>
        <strain evidence="2 3">JCM 15313</strain>
    </source>
</reference>
<keyword evidence="1" id="KW-0472">Membrane</keyword>
<feature type="transmembrane region" description="Helical" evidence="1">
    <location>
        <begin position="253"/>
        <end position="274"/>
    </location>
</feature>
<dbReference type="Proteomes" id="UP001501585">
    <property type="component" value="Unassembled WGS sequence"/>
</dbReference>
<proteinExistence type="predicted"/>
<protein>
    <submittedName>
        <fullName evidence="2">Uncharacterized protein</fullName>
    </submittedName>
</protein>
<feature type="transmembrane region" description="Helical" evidence="1">
    <location>
        <begin position="29"/>
        <end position="50"/>
    </location>
</feature>
<keyword evidence="3" id="KW-1185">Reference proteome</keyword>
<name>A0ABN2TG04_9ACTN</name>
<accession>A0ABN2TG04</accession>
<dbReference type="RefSeq" id="WP_344108597.1">
    <property type="nucleotide sequence ID" value="NZ_BAAAPC010000017.1"/>
</dbReference>
<feature type="transmembrane region" description="Helical" evidence="1">
    <location>
        <begin position="340"/>
        <end position="362"/>
    </location>
</feature>
<feature type="transmembrane region" description="Helical" evidence="1">
    <location>
        <begin position="212"/>
        <end position="233"/>
    </location>
</feature>
<feature type="transmembrane region" description="Helical" evidence="1">
    <location>
        <begin position="106"/>
        <end position="131"/>
    </location>
</feature>
<evidence type="ECO:0000313" key="3">
    <source>
        <dbReference type="Proteomes" id="UP001501585"/>
    </source>
</evidence>
<evidence type="ECO:0000313" key="2">
    <source>
        <dbReference type="EMBL" id="GAA2007437.1"/>
    </source>
</evidence>
<feature type="transmembrane region" description="Helical" evidence="1">
    <location>
        <begin position="164"/>
        <end position="181"/>
    </location>
</feature>
<feature type="transmembrane region" description="Helical" evidence="1">
    <location>
        <begin position="77"/>
        <end position="97"/>
    </location>
</feature>
<organism evidence="2 3">
    <name type="scientific">Nocardiopsis rhodophaea</name>
    <dbReference type="NCBI Taxonomy" id="280238"/>
    <lineage>
        <taxon>Bacteria</taxon>
        <taxon>Bacillati</taxon>
        <taxon>Actinomycetota</taxon>
        <taxon>Actinomycetes</taxon>
        <taxon>Streptosporangiales</taxon>
        <taxon>Nocardiopsidaceae</taxon>
        <taxon>Nocardiopsis</taxon>
    </lineage>
</organism>
<gene>
    <name evidence="2" type="ORF">GCM10009799_38770</name>
</gene>
<comment type="caution">
    <text evidence="2">The sequence shown here is derived from an EMBL/GenBank/DDBJ whole genome shotgun (WGS) entry which is preliminary data.</text>
</comment>
<feature type="transmembrane region" description="Helical" evidence="1">
    <location>
        <begin position="295"/>
        <end position="320"/>
    </location>
</feature>